<dbReference type="Pfam" id="PF07568">
    <property type="entry name" value="HisKA_2"/>
    <property type="match status" value="1"/>
</dbReference>
<feature type="coiled-coil region" evidence="8">
    <location>
        <begin position="357"/>
        <end position="384"/>
    </location>
</feature>
<dbReference type="SUPFAM" id="SSF55874">
    <property type="entry name" value="ATPase domain of HSP90 chaperone/DNA topoisomerase II/histidine kinase"/>
    <property type="match status" value="1"/>
</dbReference>
<evidence type="ECO:0000256" key="5">
    <source>
        <dbReference type="ARBA" id="ARBA00022741"/>
    </source>
</evidence>
<dbReference type="EMBL" id="QRAO01000006">
    <property type="protein sequence ID" value="RDK83835.1"/>
    <property type="molecule type" value="Genomic_DNA"/>
</dbReference>
<dbReference type="GO" id="GO:0004673">
    <property type="term" value="F:protein histidine kinase activity"/>
    <property type="evidence" value="ECO:0007669"/>
    <property type="project" value="UniProtKB-EC"/>
</dbReference>
<dbReference type="SMART" id="SM00028">
    <property type="entry name" value="TPR"/>
    <property type="match status" value="4"/>
</dbReference>
<dbReference type="PANTHER" id="PTHR41523">
    <property type="entry name" value="TWO-COMPONENT SYSTEM SENSOR PROTEIN"/>
    <property type="match status" value="1"/>
</dbReference>
<dbReference type="RefSeq" id="WP_115124556.1">
    <property type="nucleotide sequence ID" value="NZ_QRAO01000006.1"/>
</dbReference>
<dbReference type="GO" id="GO:0005524">
    <property type="term" value="F:ATP binding"/>
    <property type="evidence" value="ECO:0007669"/>
    <property type="project" value="UniProtKB-KW"/>
</dbReference>
<evidence type="ECO:0000256" key="2">
    <source>
        <dbReference type="ARBA" id="ARBA00012438"/>
    </source>
</evidence>
<dbReference type="Pfam" id="PF13181">
    <property type="entry name" value="TPR_8"/>
    <property type="match status" value="1"/>
</dbReference>
<evidence type="ECO:0000259" key="10">
    <source>
        <dbReference type="PROSITE" id="PS50109"/>
    </source>
</evidence>
<keyword evidence="12" id="KW-1185">Reference proteome</keyword>
<evidence type="ECO:0000256" key="9">
    <source>
        <dbReference type="SAM" id="Phobius"/>
    </source>
</evidence>
<evidence type="ECO:0000313" key="11">
    <source>
        <dbReference type="EMBL" id="RDK83835.1"/>
    </source>
</evidence>
<dbReference type="InterPro" id="IPR011495">
    <property type="entry name" value="Sig_transdc_His_kin_sub2_dim/P"/>
</dbReference>
<proteinExistence type="predicted"/>
<dbReference type="AlphaFoldDB" id="A0A370Q646"/>
<dbReference type="Gene3D" id="3.30.450.20">
    <property type="entry name" value="PAS domain"/>
    <property type="match status" value="1"/>
</dbReference>
<feature type="transmembrane region" description="Helical" evidence="9">
    <location>
        <begin position="386"/>
        <end position="403"/>
    </location>
</feature>
<keyword evidence="5" id="KW-0547">Nucleotide-binding</keyword>
<protein>
    <recommendedName>
        <fullName evidence="2">histidine kinase</fullName>
        <ecNumber evidence="2">2.7.13.3</ecNumber>
    </recommendedName>
</protein>
<gene>
    <name evidence="11" type="ORF">C8D94_10648</name>
</gene>
<comment type="caution">
    <text evidence="11">The sequence shown here is derived from an EMBL/GenBank/DDBJ whole genome shotgun (WGS) entry which is preliminary data.</text>
</comment>
<dbReference type="EC" id="2.7.13.3" evidence="2"/>
<dbReference type="Gene3D" id="1.25.40.10">
    <property type="entry name" value="Tetratricopeptide repeat domain"/>
    <property type="match status" value="1"/>
</dbReference>
<dbReference type="Pfam" id="PF02518">
    <property type="entry name" value="HATPase_c"/>
    <property type="match status" value="1"/>
</dbReference>
<accession>A0A370Q646</accession>
<comment type="catalytic activity">
    <reaction evidence="1">
        <text>ATP + protein L-histidine = ADP + protein N-phospho-L-histidine.</text>
        <dbReference type="EC" id="2.7.13.3"/>
    </reaction>
</comment>
<dbReference type="InterPro" id="IPR011990">
    <property type="entry name" value="TPR-like_helical_dom_sf"/>
</dbReference>
<keyword evidence="9" id="KW-0812">Transmembrane</keyword>
<dbReference type="Pfam" id="PF13374">
    <property type="entry name" value="TPR_10"/>
    <property type="match status" value="1"/>
</dbReference>
<evidence type="ECO:0000313" key="12">
    <source>
        <dbReference type="Proteomes" id="UP000255317"/>
    </source>
</evidence>
<keyword evidence="7" id="KW-0067">ATP-binding</keyword>
<reference evidence="11 12" key="1">
    <citation type="submission" date="2018-07" db="EMBL/GenBank/DDBJ databases">
        <title>Genomic Encyclopedia of Type Strains, Phase IV (KMG-IV): sequencing the most valuable type-strain genomes for metagenomic binning, comparative biology and taxonomic classification.</title>
        <authorList>
            <person name="Goeker M."/>
        </authorList>
    </citation>
    <scope>NUCLEOTIDE SEQUENCE [LARGE SCALE GENOMIC DNA]</scope>
    <source>
        <strain evidence="11 12">DSM 101478</strain>
    </source>
</reference>
<keyword evidence="3" id="KW-0597">Phosphoprotein</keyword>
<dbReference type="InterPro" id="IPR019734">
    <property type="entry name" value="TPR_rpt"/>
</dbReference>
<evidence type="ECO:0000256" key="1">
    <source>
        <dbReference type="ARBA" id="ARBA00000085"/>
    </source>
</evidence>
<dbReference type="PANTHER" id="PTHR41523:SF8">
    <property type="entry name" value="ETHYLENE RESPONSE SENSOR PROTEIN"/>
    <property type="match status" value="1"/>
</dbReference>
<evidence type="ECO:0000256" key="8">
    <source>
        <dbReference type="SAM" id="Coils"/>
    </source>
</evidence>
<name>A0A370Q646_9FLAO</name>
<evidence type="ECO:0000256" key="4">
    <source>
        <dbReference type="ARBA" id="ARBA00022679"/>
    </source>
</evidence>
<dbReference type="SUPFAM" id="SSF48452">
    <property type="entry name" value="TPR-like"/>
    <property type="match status" value="2"/>
</dbReference>
<keyword evidence="4" id="KW-0808">Transferase</keyword>
<dbReference type="InterPro" id="IPR003594">
    <property type="entry name" value="HATPase_dom"/>
</dbReference>
<evidence type="ECO:0000256" key="7">
    <source>
        <dbReference type="ARBA" id="ARBA00022840"/>
    </source>
</evidence>
<sequence>MVGWISSILTIVCLLLFTGALFSQNLVENDQDTVFENLLQKNKILAKKGDYKAALQMAHKLAAYGEKLKDTAKWLQGIHRQAFYNERIDEPYNALKHYSLGIALAKASSNQSYQAKLSVNKANILTKIGDYKEAQKTAVQGIEAAAILKDSVNLYKLHICLANASSDNFEFDIAENAYTNALRYTNNENEVLKIKNNLGVNHKDQGNFEKAIEVYRTALADKSLPSSEGLEARIKSNLGFALHKTGNYNEAVQLLNEAHNTRQKINDWSGIFASNIHLSTYYREIDEPMAYTHAQNAFTIAKQKIKSPYSEMEALAHIISLDRANKLQANRYIFLSDSLSRAKQKSINDYTVAKFQAKEQELEIARQKEEIAITAQNLAEKQQREILIMALLVSAILVGFVLFRKFQKEKKDRKTIEQQKNKIELLQKELHHRLKNNLSFIDLFISLAKGKFNDPAYHEKLNDLQNRIASMFTVHQQLFNTQDVTRVHADKYLQSLVENAKNTYPSGHITFKTEIEEQLYLEAGTSFPIGIIVNEFITNSLKYAFPKYKKGTIFISLTAQNDVLTLHMSDNGVGLPEDFTVEELNSFGIDTMRLLALEHKGNFSIKNENGVSVIITLSK</sequence>
<dbReference type="Gene3D" id="3.30.565.10">
    <property type="entry name" value="Histidine kinase-like ATPase, C-terminal domain"/>
    <property type="match status" value="1"/>
</dbReference>
<dbReference type="Proteomes" id="UP000255317">
    <property type="component" value="Unassembled WGS sequence"/>
</dbReference>
<keyword evidence="8" id="KW-0175">Coiled coil</keyword>
<organism evidence="11 12">
    <name type="scientific">Marinirhabdus gelatinilytica</name>
    <dbReference type="NCBI Taxonomy" id="1703343"/>
    <lineage>
        <taxon>Bacteria</taxon>
        <taxon>Pseudomonadati</taxon>
        <taxon>Bacteroidota</taxon>
        <taxon>Flavobacteriia</taxon>
        <taxon>Flavobacteriales</taxon>
        <taxon>Flavobacteriaceae</taxon>
    </lineage>
</organism>
<feature type="domain" description="Histidine kinase" evidence="10">
    <location>
        <begin position="429"/>
        <end position="619"/>
    </location>
</feature>
<dbReference type="OrthoDB" id="9767435at2"/>
<dbReference type="InterPro" id="IPR005467">
    <property type="entry name" value="His_kinase_dom"/>
</dbReference>
<dbReference type="PROSITE" id="PS50109">
    <property type="entry name" value="HIS_KIN"/>
    <property type="match status" value="1"/>
</dbReference>
<feature type="coiled-coil region" evidence="8">
    <location>
        <begin position="409"/>
        <end position="436"/>
    </location>
</feature>
<keyword evidence="9" id="KW-0472">Membrane</keyword>
<evidence type="ECO:0000256" key="3">
    <source>
        <dbReference type="ARBA" id="ARBA00022553"/>
    </source>
</evidence>
<keyword evidence="9" id="KW-1133">Transmembrane helix</keyword>
<evidence type="ECO:0000256" key="6">
    <source>
        <dbReference type="ARBA" id="ARBA00022777"/>
    </source>
</evidence>
<dbReference type="InterPro" id="IPR036890">
    <property type="entry name" value="HATPase_C_sf"/>
</dbReference>
<keyword evidence="6 11" id="KW-0418">Kinase</keyword>